<gene>
    <name evidence="1" type="ORF">CLV47_12236</name>
</gene>
<keyword evidence="2" id="KW-1185">Reference proteome</keyword>
<accession>A0A2T0ZFT3</accession>
<dbReference type="RefSeq" id="WP_106350744.1">
    <property type="nucleotide sequence ID" value="NZ_PVUE01000022.1"/>
</dbReference>
<name>A0A2T0ZFT3_9ACTN</name>
<evidence type="ECO:0000313" key="1">
    <source>
        <dbReference type="EMBL" id="PRZ35216.1"/>
    </source>
</evidence>
<comment type="caution">
    <text evidence="1">The sequence shown here is derived from an EMBL/GenBank/DDBJ whole genome shotgun (WGS) entry which is preliminary data.</text>
</comment>
<dbReference type="OrthoDB" id="3698583at2"/>
<dbReference type="Proteomes" id="UP000237752">
    <property type="component" value="Unassembled WGS sequence"/>
</dbReference>
<evidence type="ECO:0000313" key="2">
    <source>
        <dbReference type="Proteomes" id="UP000237752"/>
    </source>
</evidence>
<sequence>MAGPKIDIDAVQSAMSAVDDGQAQMEAVTQQILASSGLSLQAMKAPAGQVAANTFGQLGGGGKALAEQLAALRDDLGKLVQVALAGSDDATAAAKSGIAMTTSAGMA</sequence>
<organism evidence="1 2">
    <name type="scientific">Antricoccus suffuscus</name>
    <dbReference type="NCBI Taxonomy" id="1629062"/>
    <lineage>
        <taxon>Bacteria</taxon>
        <taxon>Bacillati</taxon>
        <taxon>Actinomycetota</taxon>
        <taxon>Actinomycetes</taxon>
        <taxon>Geodermatophilales</taxon>
        <taxon>Antricoccaceae</taxon>
        <taxon>Antricoccus</taxon>
    </lineage>
</organism>
<reference evidence="1 2" key="1">
    <citation type="submission" date="2018-03" db="EMBL/GenBank/DDBJ databases">
        <title>Genomic Encyclopedia of Archaeal and Bacterial Type Strains, Phase II (KMG-II): from individual species to whole genera.</title>
        <authorList>
            <person name="Goeker M."/>
        </authorList>
    </citation>
    <scope>NUCLEOTIDE SEQUENCE [LARGE SCALE GENOMIC DNA]</scope>
    <source>
        <strain evidence="1 2">DSM 100065</strain>
    </source>
</reference>
<dbReference type="EMBL" id="PVUE01000022">
    <property type="protein sequence ID" value="PRZ35216.1"/>
    <property type="molecule type" value="Genomic_DNA"/>
</dbReference>
<protein>
    <submittedName>
        <fullName evidence="1">Uncharacterized protein</fullName>
    </submittedName>
</protein>
<proteinExistence type="predicted"/>
<dbReference type="AlphaFoldDB" id="A0A2T0ZFT3"/>